<proteinExistence type="predicted"/>
<comment type="caution">
    <text evidence="3">The sequence shown here is derived from an EMBL/GenBank/DDBJ whole genome shotgun (WGS) entry which is preliminary data.</text>
</comment>
<feature type="region of interest" description="Disordered" evidence="2">
    <location>
        <begin position="1"/>
        <end position="49"/>
    </location>
</feature>
<dbReference type="Proteomes" id="UP000576082">
    <property type="component" value="Unassembled WGS sequence"/>
</dbReference>
<dbReference type="EMBL" id="JABANE010000131">
    <property type="protein sequence ID" value="NME72064.1"/>
    <property type="molecule type" value="Genomic_DNA"/>
</dbReference>
<feature type="compositionally biased region" description="Acidic residues" evidence="2">
    <location>
        <begin position="28"/>
        <end position="49"/>
    </location>
</feature>
<keyword evidence="1" id="KW-0175">Coiled coil</keyword>
<dbReference type="AlphaFoldDB" id="A0A7X9S0G3"/>
<feature type="compositionally biased region" description="Polar residues" evidence="2">
    <location>
        <begin position="1"/>
        <end position="24"/>
    </location>
</feature>
<accession>A0A7X9S0G3</accession>
<evidence type="ECO:0000256" key="1">
    <source>
        <dbReference type="SAM" id="Coils"/>
    </source>
</evidence>
<dbReference type="InterPro" id="IPR007139">
    <property type="entry name" value="DUF349"/>
</dbReference>
<sequence>MGTPQEETQANEIQETNAVENAVSQLDDVADMGDDVADMGDDESSQTVEEELQEDVDFSSHSKEELLKEIQKLVGNSDVVKAEKIAKQIKEVFEPLRKEEEAKAREEFKASNGDVEGFEYADADAKAFYEAFGTIRTSRRQHFEQMQKMRDDNLKKKRSIIAQVKELIETTDDKGVMNKVKELQAQWKTIGAVPQQNAEEIYKTYGALLDRFYDQMSIEFELKELDRQKNLKAKKGLIERAQKLLDVENINDAVVSLNQYHEEFRNIGPVPKEEKDTIWNAFKEISDKIYDKKRKHAEEFKKVLEENMTLKQALCLKVEPFSTFDTDRIKEWNEETKKLLEVQKEWEAIGPVPREVANGINKQFWANFKQFFANKNKFFEVLEAQRAVNLEKKKALVEKAEELKESSDWNATADALIALQKEWKGIGPVPEKFRDSVYAEFKAACDAFFERKRNKRQEESKEFIENLKKKEEVCLEISKLVADKAAFDQKLLDEKAEAFFAIGFVPRKEKDAIVDKFVAVVEEYVGNSEDLDEKGKLQALASVFNHLPGGGNRLRNQEQNIRTRIKNLEDDIALWQNNLAFFANSKTANKLLEEYNVKIDEAKVEVAKLKDQLKVIRSMES</sequence>
<protein>
    <submittedName>
        <fullName evidence="3">DUF349 domain-containing protein</fullName>
    </submittedName>
</protein>
<reference evidence="3 4" key="1">
    <citation type="submission" date="2020-04" db="EMBL/GenBank/DDBJ databases">
        <title>Flammeovirga sp. SR4, a novel species isolated from seawater.</title>
        <authorList>
            <person name="Wang X."/>
        </authorList>
    </citation>
    <scope>NUCLEOTIDE SEQUENCE [LARGE SCALE GENOMIC DNA]</scope>
    <source>
        <strain evidence="3 4">ATCC 23126</strain>
    </source>
</reference>
<evidence type="ECO:0000313" key="4">
    <source>
        <dbReference type="Proteomes" id="UP000576082"/>
    </source>
</evidence>
<keyword evidence="4" id="KW-1185">Reference proteome</keyword>
<gene>
    <name evidence="3" type="ORF">HHU12_29145</name>
</gene>
<dbReference type="Pfam" id="PF03993">
    <property type="entry name" value="DUF349"/>
    <property type="match status" value="5"/>
</dbReference>
<feature type="coiled-coil region" evidence="1">
    <location>
        <begin position="551"/>
        <end position="619"/>
    </location>
</feature>
<organism evidence="3 4">
    <name type="scientific">Flammeovirga aprica JL-4</name>
    <dbReference type="NCBI Taxonomy" id="694437"/>
    <lineage>
        <taxon>Bacteria</taxon>
        <taxon>Pseudomonadati</taxon>
        <taxon>Bacteroidota</taxon>
        <taxon>Cytophagia</taxon>
        <taxon>Cytophagales</taxon>
        <taxon>Flammeovirgaceae</taxon>
        <taxon>Flammeovirga</taxon>
    </lineage>
</organism>
<evidence type="ECO:0000256" key="2">
    <source>
        <dbReference type="SAM" id="MobiDB-lite"/>
    </source>
</evidence>
<name>A0A7X9S0G3_9BACT</name>
<dbReference type="RefSeq" id="WP_169660258.1">
    <property type="nucleotide sequence ID" value="NZ_JABANE010000131.1"/>
</dbReference>
<evidence type="ECO:0000313" key="3">
    <source>
        <dbReference type="EMBL" id="NME72064.1"/>
    </source>
</evidence>